<feature type="transmembrane region" description="Helical" evidence="1">
    <location>
        <begin position="108"/>
        <end position="125"/>
    </location>
</feature>
<feature type="transmembrane region" description="Helical" evidence="1">
    <location>
        <begin position="68"/>
        <end position="88"/>
    </location>
</feature>
<accession>A0A8I0AI76</accession>
<dbReference type="Proteomes" id="UP000615234">
    <property type="component" value="Unassembled WGS sequence"/>
</dbReference>
<evidence type="ECO:0008006" key="4">
    <source>
        <dbReference type="Google" id="ProtNLM"/>
    </source>
</evidence>
<dbReference type="EMBL" id="JACOOX010000001">
    <property type="protein sequence ID" value="MBC5661411.1"/>
    <property type="molecule type" value="Genomic_DNA"/>
</dbReference>
<reference evidence="2 3" key="1">
    <citation type="submission" date="2020-08" db="EMBL/GenBank/DDBJ databases">
        <title>Genome public.</title>
        <authorList>
            <person name="Liu C."/>
            <person name="Sun Q."/>
        </authorList>
    </citation>
    <scope>NUCLEOTIDE SEQUENCE [LARGE SCALE GENOMIC DNA]</scope>
    <source>
        <strain evidence="2 3">NSJ-10</strain>
    </source>
</reference>
<keyword evidence="1" id="KW-0812">Transmembrane</keyword>
<evidence type="ECO:0000313" key="3">
    <source>
        <dbReference type="Proteomes" id="UP000615234"/>
    </source>
</evidence>
<keyword evidence="1" id="KW-0472">Membrane</keyword>
<keyword evidence="1" id="KW-1133">Transmembrane helix</keyword>
<dbReference type="RefSeq" id="WP_186847212.1">
    <property type="nucleotide sequence ID" value="NZ_JACOOX010000001.1"/>
</dbReference>
<gene>
    <name evidence="2" type="ORF">H8S09_00635</name>
</gene>
<comment type="caution">
    <text evidence="2">The sequence shown here is derived from an EMBL/GenBank/DDBJ whole genome shotgun (WGS) entry which is preliminary data.</text>
</comment>
<name>A0A8I0AI76_9FIRM</name>
<sequence length="244" mass="27808">MMRMLKIMFIILVGIGMLVMGIYTFIRLKKRRRELKRLLDNIVSGSTVDQLLKENHPKLSAMDEMEKYIYIIMGLGAGFVLFGAFFMAQELMERNVIPDMTGTTGWMLVQRLVAFASGIILLFTGSGMKKKQVKENDYMDMMIPGKVVGEVPGAKTLTPGKAILTIQYTDPYDGSVHNYQLAQELSRKKHPVGSEYPLYYSREQRKVYDPGSNKVNRKTELFLKWLGIIICLVSVLSIVMLFIM</sequence>
<evidence type="ECO:0000313" key="2">
    <source>
        <dbReference type="EMBL" id="MBC5661411.1"/>
    </source>
</evidence>
<dbReference type="AlphaFoldDB" id="A0A8I0AI76"/>
<evidence type="ECO:0000256" key="1">
    <source>
        <dbReference type="SAM" id="Phobius"/>
    </source>
</evidence>
<feature type="transmembrane region" description="Helical" evidence="1">
    <location>
        <begin position="6"/>
        <end position="26"/>
    </location>
</feature>
<organism evidence="2 3">
    <name type="scientific">Coprococcus hominis</name>
    <name type="common">ex Liu et al. 2022</name>
    <dbReference type="NCBI Taxonomy" id="2763039"/>
    <lineage>
        <taxon>Bacteria</taxon>
        <taxon>Bacillati</taxon>
        <taxon>Bacillota</taxon>
        <taxon>Clostridia</taxon>
        <taxon>Lachnospirales</taxon>
        <taxon>Lachnospiraceae</taxon>
        <taxon>Coprococcus</taxon>
    </lineage>
</organism>
<protein>
    <recommendedName>
        <fullName evidence="4">DUF3592 domain-containing protein</fullName>
    </recommendedName>
</protein>
<keyword evidence="3" id="KW-1185">Reference proteome</keyword>
<feature type="transmembrane region" description="Helical" evidence="1">
    <location>
        <begin position="222"/>
        <end position="243"/>
    </location>
</feature>
<proteinExistence type="predicted"/>